<evidence type="ECO:0000256" key="1">
    <source>
        <dbReference type="SAM" id="Phobius"/>
    </source>
</evidence>
<dbReference type="RefSeq" id="WP_029134431.1">
    <property type="nucleotide sequence ID" value="NZ_CAXXYC010000003.1"/>
</dbReference>
<organism evidence="2 3">
    <name type="scientific">Sedimenticola selenatireducens</name>
    <dbReference type="NCBI Taxonomy" id="191960"/>
    <lineage>
        <taxon>Bacteria</taxon>
        <taxon>Pseudomonadati</taxon>
        <taxon>Pseudomonadota</taxon>
        <taxon>Gammaproteobacteria</taxon>
        <taxon>Chromatiales</taxon>
        <taxon>Sedimenticolaceae</taxon>
        <taxon>Sedimenticola</taxon>
    </lineage>
</organism>
<dbReference type="PANTHER" id="PTHR38602:SF1">
    <property type="entry name" value="INNER MEMBRANE PROTEIN"/>
    <property type="match status" value="1"/>
</dbReference>
<dbReference type="PANTHER" id="PTHR38602">
    <property type="entry name" value="INNER MEMBRANE PROTEIN-RELATED"/>
    <property type="match status" value="1"/>
</dbReference>
<keyword evidence="1" id="KW-0812">Transmembrane</keyword>
<evidence type="ECO:0000313" key="3">
    <source>
        <dbReference type="Proteomes" id="UP000235015"/>
    </source>
</evidence>
<feature type="transmembrane region" description="Helical" evidence="1">
    <location>
        <begin position="42"/>
        <end position="60"/>
    </location>
</feature>
<keyword evidence="1" id="KW-0472">Membrane</keyword>
<dbReference type="STRING" id="1111735.GCA_000428045_02440"/>
<keyword evidence="1" id="KW-1133">Transmembrane helix</keyword>
<dbReference type="AlphaFoldDB" id="A0A2N6CVM6"/>
<sequence>MWHDLWIALALVMVIEGVIPFLSPGATKRMMMAIVEMDDKSLRISGLISMILGVVTLYLVN</sequence>
<name>A0A2N6CVM6_9GAMM</name>
<proteinExistence type="predicted"/>
<reference evidence="2 3" key="1">
    <citation type="submission" date="2017-11" db="EMBL/GenBank/DDBJ databases">
        <title>Genome-resolved metagenomics identifies genetic mobility, metabolic interactions, and unexpected diversity in perchlorate-reducing communities.</title>
        <authorList>
            <person name="Barnum T.P."/>
            <person name="Figueroa I.A."/>
            <person name="Carlstrom C.I."/>
            <person name="Lucas L.N."/>
            <person name="Engelbrektson A.L."/>
            <person name="Coates J.D."/>
        </authorList>
    </citation>
    <scope>NUCLEOTIDE SEQUENCE [LARGE SCALE GENOMIC DNA]</scope>
    <source>
        <strain evidence="2">BM301</strain>
    </source>
</reference>
<feature type="transmembrane region" description="Helical" evidence="1">
    <location>
        <begin position="6"/>
        <end position="22"/>
    </location>
</feature>
<protein>
    <submittedName>
        <fullName evidence="2">DUF2065 domain-containing protein</fullName>
    </submittedName>
</protein>
<dbReference type="Pfam" id="PF09838">
    <property type="entry name" value="DUF2065"/>
    <property type="match status" value="1"/>
</dbReference>
<dbReference type="InterPro" id="IPR019201">
    <property type="entry name" value="DUF2065"/>
</dbReference>
<comment type="caution">
    <text evidence="2">The sequence shown here is derived from an EMBL/GenBank/DDBJ whole genome shotgun (WGS) entry which is preliminary data.</text>
</comment>
<accession>A0A2N6CVM6</accession>
<gene>
    <name evidence="2" type="ORF">C0630_11490</name>
</gene>
<dbReference type="EMBL" id="PKUN01000019">
    <property type="protein sequence ID" value="PLX61279.1"/>
    <property type="molecule type" value="Genomic_DNA"/>
</dbReference>
<evidence type="ECO:0000313" key="2">
    <source>
        <dbReference type="EMBL" id="PLX61279.1"/>
    </source>
</evidence>
<dbReference type="Proteomes" id="UP000235015">
    <property type="component" value="Unassembled WGS sequence"/>
</dbReference>